<dbReference type="EMBL" id="APLF01000001">
    <property type="protein sequence ID" value="EMY82536.1"/>
    <property type="molecule type" value="Genomic_DNA"/>
</dbReference>
<proteinExistence type="predicted"/>
<keyword evidence="1" id="KW-0812">Transmembrane</keyword>
<feature type="transmembrane region" description="Helical" evidence="1">
    <location>
        <begin position="38"/>
        <end position="60"/>
    </location>
</feature>
<organism evidence="2 3">
    <name type="scientific">Psychroflexus gondwanensis ACAM 44</name>
    <dbReference type="NCBI Taxonomy" id="1189619"/>
    <lineage>
        <taxon>Bacteria</taxon>
        <taxon>Pseudomonadati</taxon>
        <taxon>Bacteroidota</taxon>
        <taxon>Flavobacteriia</taxon>
        <taxon>Flavobacteriales</taxon>
        <taxon>Flavobacteriaceae</taxon>
        <taxon>Psychroflexus</taxon>
    </lineage>
</organism>
<name>N1WQI7_9FLAO</name>
<dbReference type="STRING" id="1189619.pgond44_00390"/>
<evidence type="ECO:0000313" key="3">
    <source>
        <dbReference type="Proteomes" id="UP000012317"/>
    </source>
</evidence>
<dbReference type="Proteomes" id="UP000012317">
    <property type="component" value="Unassembled WGS sequence"/>
</dbReference>
<protein>
    <submittedName>
        <fullName evidence="2">ATP synthase membrane protein</fullName>
    </submittedName>
</protein>
<sequence>MKKKLQNPYVSIFLFSAVILLIHYSIDLVFKVVTYYSLFSIYVFHIISALAVAAIVQLVYKKSQDHAGFAFMGTSLLKMLAAILFLLPGFLSDDKPSFTNILNFFIPYFVFLIFEAIQVIKLINQKETPAN</sequence>
<accession>N1WQI7</accession>
<feature type="transmembrane region" description="Helical" evidence="1">
    <location>
        <begin position="67"/>
        <end position="91"/>
    </location>
</feature>
<feature type="transmembrane region" description="Helical" evidence="1">
    <location>
        <begin position="97"/>
        <end position="117"/>
    </location>
</feature>
<evidence type="ECO:0000313" key="2">
    <source>
        <dbReference type="EMBL" id="EMY82536.1"/>
    </source>
</evidence>
<gene>
    <name evidence="2" type="ORF">pgond44_00390</name>
</gene>
<dbReference type="Pfam" id="PF19665">
    <property type="entry name" value="DUF6168"/>
    <property type="match status" value="1"/>
</dbReference>
<evidence type="ECO:0000256" key="1">
    <source>
        <dbReference type="SAM" id="Phobius"/>
    </source>
</evidence>
<reference evidence="2 3" key="1">
    <citation type="journal article" date="2014" name="Genome Biol. Evol.">
        <title>Extensive gene acquisition in the extremely psychrophilic bacterial species Psychroflexus torquis and the link to sea-ice ecosystem specialism.</title>
        <authorList>
            <person name="Feng S."/>
            <person name="Powell S.M."/>
            <person name="Wilson R."/>
            <person name="Bowman J.P."/>
        </authorList>
    </citation>
    <scope>NUCLEOTIDE SEQUENCE [LARGE SCALE GENOMIC DNA]</scope>
    <source>
        <strain evidence="2 3">ACAM 44</strain>
    </source>
</reference>
<dbReference type="InterPro" id="IPR046166">
    <property type="entry name" value="DUF6168"/>
</dbReference>
<feature type="transmembrane region" description="Helical" evidence="1">
    <location>
        <begin position="7"/>
        <end position="26"/>
    </location>
</feature>
<dbReference type="eggNOG" id="ENOG5032TJ2">
    <property type="taxonomic scope" value="Bacteria"/>
</dbReference>
<keyword evidence="1" id="KW-1133">Transmembrane helix</keyword>
<keyword evidence="1" id="KW-0472">Membrane</keyword>
<keyword evidence="3" id="KW-1185">Reference proteome</keyword>
<comment type="caution">
    <text evidence="2">The sequence shown here is derived from an EMBL/GenBank/DDBJ whole genome shotgun (WGS) entry which is preliminary data.</text>
</comment>
<dbReference type="AlphaFoldDB" id="N1WQI7"/>
<dbReference type="RefSeq" id="WP_003434631.1">
    <property type="nucleotide sequence ID" value="NZ_APLF01000001.1"/>
</dbReference>